<evidence type="ECO:0000313" key="3">
    <source>
        <dbReference type="Proteomes" id="UP000191039"/>
    </source>
</evidence>
<evidence type="ECO:0000256" key="1">
    <source>
        <dbReference type="SAM" id="MobiDB-lite"/>
    </source>
</evidence>
<accession>A0A1T3WI98</accession>
<protein>
    <submittedName>
        <fullName evidence="2">Uncharacterized protein</fullName>
    </submittedName>
</protein>
<feature type="non-terminal residue" evidence="2">
    <location>
        <position position="111"/>
    </location>
</feature>
<dbReference type="Proteomes" id="UP000191039">
    <property type="component" value="Unassembled WGS sequence"/>
</dbReference>
<dbReference type="EMBL" id="MIJD01000108">
    <property type="protein sequence ID" value="OPE54098.1"/>
    <property type="molecule type" value="Genomic_DNA"/>
</dbReference>
<proteinExistence type="predicted"/>
<name>A0A1T3WI98_9MYCO</name>
<reference evidence="2 3" key="1">
    <citation type="submission" date="2016-09" db="EMBL/GenBank/DDBJ databases">
        <title>genome sequences of unsequenced Mycobacteria.</title>
        <authorList>
            <person name="Greninger A.L."/>
            <person name="Jerome K.R."/>
            <person name="Mcnair B."/>
            <person name="Wallis C."/>
            <person name="Fang F."/>
        </authorList>
    </citation>
    <scope>NUCLEOTIDE SEQUENCE [LARGE SCALE GENOMIC DNA]</scope>
    <source>
        <strain evidence="2 3">BM1</strain>
    </source>
</reference>
<dbReference type="AlphaFoldDB" id="A0A1T3WI98"/>
<feature type="region of interest" description="Disordered" evidence="1">
    <location>
        <begin position="1"/>
        <end position="71"/>
    </location>
</feature>
<evidence type="ECO:0000313" key="2">
    <source>
        <dbReference type="EMBL" id="OPE54098.1"/>
    </source>
</evidence>
<organism evidence="2 3">
    <name type="scientific">Mycolicibacterium diernhoferi</name>
    <dbReference type="NCBI Taxonomy" id="1801"/>
    <lineage>
        <taxon>Bacteria</taxon>
        <taxon>Bacillati</taxon>
        <taxon>Actinomycetota</taxon>
        <taxon>Actinomycetes</taxon>
        <taxon>Mycobacteriales</taxon>
        <taxon>Mycobacteriaceae</taxon>
        <taxon>Mycolicibacterium</taxon>
    </lineage>
</organism>
<gene>
    <name evidence="2" type="ORF">BV510_12175</name>
</gene>
<comment type="caution">
    <text evidence="2">The sequence shown here is derived from an EMBL/GenBank/DDBJ whole genome shotgun (WGS) entry which is preliminary data.</text>
</comment>
<sequence length="111" mass="11625">MESGTESKRATSFGDSRKRRSSIAAKQEVTEAPRLSADTRTVTVEADRFDRPTAQRPAPVRPVALSAETTPAAAELTPQAPVVGESVSVVAAEVARVSLLGGLPWGPLVNS</sequence>